<proteinExistence type="predicted"/>
<name>A0A382I306_9ZZZZ</name>
<evidence type="ECO:0000313" key="1">
    <source>
        <dbReference type="EMBL" id="SVB94040.1"/>
    </source>
</evidence>
<dbReference type="EMBL" id="UINC01064915">
    <property type="protein sequence ID" value="SVB94040.1"/>
    <property type="molecule type" value="Genomic_DNA"/>
</dbReference>
<protein>
    <submittedName>
        <fullName evidence="1">Uncharacterized protein</fullName>
    </submittedName>
</protein>
<accession>A0A382I306</accession>
<dbReference type="AlphaFoldDB" id="A0A382I306"/>
<gene>
    <name evidence="1" type="ORF">METZ01_LOCUS246894</name>
</gene>
<reference evidence="1" key="1">
    <citation type="submission" date="2018-05" db="EMBL/GenBank/DDBJ databases">
        <authorList>
            <person name="Lanie J.A."/>
            <person name="Ng W.-L."/>
            <person name="Kazmierczak K.M."/>
            <person name="Andrzejewski T.M."/>
            <person name="Davidsen T.M."/>
            <person name="Wayne K.J."/>
            <person name="Tettelin H."/>
            <person name="Glass J.I."/>
            <person name="Rusch D."/>
            <person name="Podicherti R."/>
            <person name="Tsui H.-C.T."/>
            <person name="Winkler M.E."/>
        </authorList>
    </citation>
    <scope>NUCLEOTIDE SEQUENCE</scope>
</reference>
<sequence>MVNDDKRQRPLPLTETLVFDIVEYLLAHAGYGYSTEISSFMVSHKPRRYTSREVVGILRNRPMFRHAQSKDRKGGIRWRLDLLQLERYLAQKGFQERASDMGIYDKMRELKLSQITATVMALETMDTTNVNEVYADIATLWS</sequence>
<organism evidence="1">
    <name type="scientific">marine metagenome</name>
    <dbReference type="NCBI Taxonomy" id="408172"/>
    <lineage>
        <taxon>unclassified sequences</taxon>
        <taxon>metagenomes</taxon>
        <taxon>ecological metagenomes</taxon>
    </lineage>
</organism>